<comment type="caution">
    <text evidence="6">The sequence shown here is derived from an EMBL/GenBank/DDBJ whole genome shotgun (WGS) entry which is preliminary data.</text>
</comment>
<dbReference type="SUPFAM" id="SSF53098">
    <property type="entry name" value="Ribonuclease H-like"/>
    <property type="match status" value="1"/>
</dbReference>
<name>A0A9N9IWS4_9GLOM</name>
<dbReference type="Proteomes" id="UP000789759">
    <property type="component" value="Unassembled WGS sequence"/>
</dbReference>
<dbReference type="PANTHER" id="PTHR46481">
    <property type="entry name" value="ZINC FINGER BED DOMAIN-CONTAINING PROTEIN 4"/>
    <property type="match status" value="1"/>
</dbReference>
<evidence type="ECO:0000256" key="1">
    <source>
        <dbReference type="ARBA" id="ARBA00004123"/>
    </source>
</evidence>
<organism evidence="6 7">
    <name type="scientific">Cetraspora pellucida</name>
    <dbReference type="NCBI Taxonomy" id="1433469"/>
    <lineage>
        <taxon>Eukaryota</taxon>
        <taxon>Fungi</taxon>
        <taxon>Fungi incertae sedis</taxon>
        <taxon>Mucoromycota</taxon>
        <taxon>Glomeromycotina</taxon>
        <taxon>Glomeromycetes</taxon>
        <taxon>Diversisporales</taxon>
        <taxon>Gigasporaceae</taxon>
        <taxon>Cetraspora</taxon>
    </lineage>
</organism>
<evidence type="ECO:0000256" key="2">
    <source>
        <dbReference type="ARBA" id="ARBA00022723"/>
    </source>
</evidence>
<keyword evidence="4" id="KW-0862">Zinc</keyword>
<feature type="non-terminal residue" evidence="6">
    <location>
        <position position="436"/>
    </location>
</feature>
<keyword evidence="5" id="KW-0539">Nucleus</keyword>
<reference evidence="6" key="1">
    <citation type="submission" date="2021-06" db="EMBL/GenBank/DDBJ databases">
        <authorList>
            <person name="Kallberg Y."/>
            <person name="Tangrot J."/>
            <person name="Rosling A."/>
        </authorList>
    </citation>
    <scope>NUCLEOTIDE SEQUENCE</scope>
    <source>
        <strain evidence="6">FL966</strain>
    </source>
</reference>
<evidence type="ECO:0000313" key="7">
    <source>
        <dbReference type="Proteomes" id="UP000789759"/>
    </source>
</evidence>
<protein>
    <submittedName>
        <fullName evidence="6">14807_t:CDS:1</fullName>
    </submittedName>
</protein>
<gene>
    <name evidence="6" type="ORF">CPELLU_LOCUS14881</name>
</gene>
<evidence type="ECO:0000256" key="3">
    <source>
        <dbReference type="ARBA" id="ARBA00022771"/>
    </source>
</evidence>
<dbReference type="SUPFAM" id="SSF140996">
    <property type="entry name" value="Hermes dimerisation domain"/>
    <property type="match status" value="1"/>
</dbReference>
<dbReference type="InterPro" id="IPR052035">
    <property type="entry name" value="ZnF_BED_domain_contain"/>
</dbReference>
<keyword evidence="7" id="KW-1185">Reference proteome</keyword>
<evidence type="ECO:0000313" key="6">
    <source>
        <dbReference type="EMBL" id="CAG8753828.1"/>
    </source>
</evidence>
<keyword evidence="2" id="KW-0479">Metal-binding</keyword>
<sequence length="436" mass="50260">KVIEIKEESDDIKIEVTYGVCLVLNDSGKNCNTRLRIIGRSTSNLISYLTNTHGITQGRPKLREDPAQTKINLFARSSSYPYTKAKNDKLTKALVKFIIQDTQPISLAISPNFCEFIKELDPRFSLPDEKRVKQIIHTLYNKSSEIIRKKLKDSIIYCSLTTDLWMSHTLTLPMLSKKKLEEVIENWGLTRKLVVGKGLMPIEIITKTSTYLRAKIDMSTRWNSSFLAWERLLLIKDAINIVLATLSISNIVNILGPFFEVTELLGGSEYVTFSYMILSILGLMDKLDCSTDHLDKSNNINFEMPDLVFDNNVGFVDAQEEKEDEELFLAYLLDLRFKKLRFATSTQQLQAKAALQEKYNNIKSLQSSLTLTNQPLDFNEQLSAKNNQRERQIYQKTFIKSLFMQNTVDEPIDEISHYLSLPEISYNHNPFHWWNT</sequence>
<dbReference type="EMBL" id="CAJVQA010018415">
    <property type="protein sequence ID" value="CAG8753828.1"/>
    <property type="molecule type" value="Genomic_DNA"/>
</dbReference>
<dbReference type="GO" id="GO:0008270">
    <property type="term" value="F:zinc ion binding"/>
    <property type="evidence" value="ECO:0007669"/>
    <property type="project" value="UniProtKB-KW"/>
</dbReference>
<comment type="subcellular location">
    <subcellularLocation>
        <location evidence="1">Nucleus</location>
    </subcellularLocation>
</comment>
<evidence type="ECO:0000256" key="5">
    <source>
        <dbReference type="ARBA" id="ARBA00023242"/>
    </source>
</evidence>
<accession>A0A9N9IWS4</accession>
<dbReference type="AlphaFoldDB" id="A0A9N9IWS4"/>
<dbReference type="OrthoDB" id="2427684at2759"/>
<evidence type="ECO:0000256" key="4">
    <source>
        <dbReference type="ARBA" id="ARBA00022833"/>
    </source>
</evidence>
<proteinExistence type="predicted"/>
<keyword evidence="3" id="KW-0863">Zinc-finger</keyword>
<dbReference type="PANTHER" id="PTHR46481:SF10">
    <property type="entry name" value="ZINC FINGER BED DOMAIN-CONTAINING PROTEIN 39"/>
    <property type="match status" value="1"/>
</dbReference>
<dbReference type="GO" id="GO:0005634">
    <property type="term" value="C:nucleus"/>
    <property type="evidence" value="ECO:0007669"/>
    <property type="project" value="UniProtKB-SubCell"/>
</dbReference>
<dbReference type="InterPro" id="IPR012337">
    <property type="entry name" value="RNaseH-like_sf"/>
</dbReference>